<dbReference type="Pfam" id="PF10288">
    <property type="entry name" value="CTU2"/>
    <property type="match status" value="1"/>
</dbReference>
<sequence length="497" mass="54407">MTSCGNPATEQDALMHRRTKFDKARVCIKCRENPGNVVIRHAVYCKECFFPMMAGKFRKTLEPAVNPVPDGPRKKGLKPAGNLCLGFSGGLGSSVLLDLVSRSYFSTYAGEDAKGGTDHPRNTSVWKKATVCYVEICGALPGTRDRTNEVRAVVERYKHFDFVPLRIEDAFDDAWWEMVGGRRPEAHFNVDLADEELPMTSAPAASTDSIAALRAYIASLPTQTAVPSTIQTLVRLLLLHTAWATESSHLLLGTSLTSLSVSLISSISQGGGYVVREEAQEEWQPTVHIGAKRTVRVNRPLRDLGMKECAVWAWWHGLDVIGKENILGGRQGIGALTKNFIVGLERDYPSTVSTIARTCSKLAPKDGADTTCVLCERPAQPGVQEWKARISIRSFDEPALVSPPPHLKKVLVPKRESQAEAAPQHSLTPRLCYACHTTLTSRSSRGSTSVSAHANSTPLPVWVVSQLGSGDGEQWRSRKMEESDMKASLAEFLLPDS</sequence>
<dbReference type="PANTHER" id="PTHR20882">
    <property type="entry name" value="CYTOPLASMIC TRNA 2-THIOLATION PROTEIN 2"/>
    <property type="match status" value="1"/>
</dbReference>
<comment type="caution">
    <text evidence="4">The sequence shown here is derived from an EMBL/GenBank/DDBJ whole genome shotgun (WGS) entry which is preliminary data.</text>
</comment>
<dbReference type="InterPro" id="IPR014729">
    <property type="entry name" value="Rossmann-like_a/b/a_fold"/>
</dbReference>
<comment type="pathway">
    <text evidence="3">tRNA modification; 5-methoxycarbonylmethyl-2-thiouridine-tRNA biosynthesis.</text>
</comment>
<dbReference type="GO" id="GO:0005829">
    <property type="term" value="C:cytosol"/>
    <property type="evidence" value="ECO:0007669"/>
    <property type="project" value="TreeGrafter"/>
</dbReference>
<dbReference type="PANTHER" id="PTHR20882:SF14">
    <property type="entry name" value="CYTOPLASMIC TRNA 2-THIOLATION PROTEIN 2"/>
    <property type="match status" value="1"/>
</dbReference>
<dbReference type="Gene3D" id="3.40.50.620">
    <property type="entry name" value="HUPs"/>
    <property type="match status" value="1"/>
</dbReference>
<evidence type="ECO:0000256" key="3">
    <source>
        <dbReference type="HAMAP-Rule" id="MF_03054"/>
    </source>
</evidence>
<keyword evidence="2 3" id="KW-0819">tRNA processing</keyword>
<dbReference type="HAMAP" id="MF_03054">
    <property type="entry name" value="CTU2"/>
    <property type="match status" value="1"/>
</dbReference>
<dbReference type="GO" id="GO:0002143">
    <property type="term" value="P:tRNA wobble position uridine thiolation"/>
    <property type="evidence" value="ECO:0007669"/>
    <property type="project" value="TreeGrafter"/>
</dbReference>
<dbReference type="EMBL" id="JARJCN010000001">
    <property type="protein sequence ID" value="KAJ7104125.1"/>
    <property type="molecule type" value="Genomic_DNA"/>
</dbReference>
<proteinExistence type="inferred from homology"/>
<dbReference type="InterPro" id="IPR019407">
    <property type="entry name" value="CTU2"/>
</dbReference>
<dbReference type="GO" id="GO:0016783">
    <property type="term" value="F:sulfurtransferase activity"/>
    <property type="evidence" value="ECO:0007669"/>
    <property type="project" value="TreeGrafter"/>
</dbReference>
<dbReference type="GO" id="GO:0016779">
    <property type="term" value="F:nucleotidyltransferase activity"/>
    <property type="evidence" value="ECO:0007669"/>
    <property type="project" value="UniProtKB-UniRule"/>
</dbReference>
<name>A0AAD6UIH5_9AGAR</name>
<accession>A0AAD6UIH5</accession>
<protein>
    <recommendedName>
        <fullName evidence="3">Cytoplasmic tRNA 2-thiolation protein 2</fullName>
    </recommendedName>
</protein>
<keyword evidence="5" id="KW-1185">Reference proteome</keyword>
<dbReference type="GO" id="GO:0000049">
    <property type="term" value="F:tRNA binding"/>
    <property type="evidence" value="ECO:0007669"/>
    <property type="project" value="InterPro"/>
</dbReference>
<dbReference type="GO" id="GO:0032447">
    <property type="term" value="P:protein urmylation"/>
    <property type="evidence" value="ECO:0007669"/>
    <property type="project" value="UniProtKB-UniRule"/>
</dbReference>
<comment type="function">
    <text evidence="3">Plays a central role in 2-thiolation of mcm(5)S(2)U at tRNA wobble positions of tRNA(Lys), tRNA(Glu) and tRNA(Gln). May act by forming a heterodimer with NCS6 that ligates sulfur from thiocarboxylated URM1 onto the uridine of tRNAs at wobble position. Prior mcm(5) tRNA modification by the elongator complex is required for 2-thiolation. May also be involved in protein urmylation.</text>
</comment>
<gene>
    <name evidence="3" type="primary">NCS2</name>
    <name evidence="3" type="synonym">CTU2</name>
    <name evidence="4" type="ORF">B0H15DRAFT_9205</name>
</gene>
<evidence type="ECO:0000313" key="5">
    <source>
        <dbReference type="Proteomes" id="UP001222325"/>
    </source>
</evidence>
<comment type="subcellular location">
    <subcellularLocation>
        <location evidence="3">Cytoplasm</location>
    </subcellularLocation>
</comment>
<evidence type="ECO:0000256" key="1">
    <source>
        <dbReference type="ARBA" id="ARBA00022490"/>
    </source>
</evidence>
<dbReference type="Proteomes" id="UP001222325">
    <property type="component" value="Unassembled WGS sequence"/>
</dbReference>
<organism evidence="4 5">
    <name type="scientific">Mycena belliarum</name>
    <dbReference type="NCBI Taxonomy" id="1033014"/>
    <lineage>
        <taxon>Eukaryota</taxon>
        <taxon>Fungi</taxon>
        <taxon>Dikarya</taxon>
        <taxon>Basidiomycota</taxon>
        <taxon>Agaricomycotina</taxon>
        <taxon>Agaricomycetes</taxon>
        <taxon>Agaricomycetidae</taxon>
        <taxon>Agaricales</taxon>
        <taxon>Marasmiineae</taxon>
        <taxon>Mycenaceae</taxon>
        <taxon>Mycena</taxon>
    </lineage>
</organism>
<dbReference type="AlphaFoldDB" id="A0AAD6UIH5"/>
<dbReference type="SUPFAM" id="SSF52402">
    <property type="entry name" value="Adenine nucleotide alpha hydrolases-like"/>
    <property type="match status" value="1"/>
</dbReference>
<comment type="similarity">
    <text evidence="3">Belongs to the CTU2/NCS2 family.</text>
</comment>
<evidence type="ECO:0000256" key="2">
    <source>
        <dbReference type="ARBA" id="ARBA00022694"/>
    </source>
</evidence>
<reference evidence="4" key="1">
    <citation type="submission" date="2023-03" db="EMBL/GenBank/DDBJ databases">
        <title>Massive genome expansion in bonnet fungi (Mycena s.s.) driven by repeated elements and novel gene families across ecological guilds.</title>
        <authorList>
            <consortium name="Lawrence Berkeley National Laboratory"/>
            <person name="Harder C.B."/>
            <person name="Miyauchi S."/>
            <person name="Viragh M."/>
            <person name="Kuo A."/>
            <person name="Thoen E."/>
            <person name="Andreopoulos B."/>
            <person name="Lu D."/>
            <person name="Skrede I."/>
            <person name="Drula E."/>
            <person name="Henrissat B."/>
            <person name="Morin E."/>
            <person name="Kohler A."/>
            <person name="Barry K."/>
            <person name="LaButti K."/>
            <person name="Morin E."/>
            <person name="Salamov A."/>
            <person name="Lipzen A."/>
            <person name="Mereny Z."/>
            <person name="Hegedus B."/>
            <person name="Baldrian P."/>
            <person name="Stursova M."/>
            <person name="Weitz H."/>
            <person name="Taylor A."/>
            <person name="Grigoriev I.V."/>
            <person name="Nagy L.G."/>
            <person name="Martin F."/>
            <person name="Kauserud H."/>
        </authorList>
    </citation>
    <scope>NUCLEOTIDE SEQUENCE</scope>
    <source>
        <strain evidence="4">CBHHK173m</strain>
    </source>
</reference>
<keyword evidence="1 3" id="KW-0963">Cytoplasm</keyword>
<evidence type="ECO:0000313" key="4">
    <source>
        <dbReference type="EMBL" id="KAJ7104125.1"/>
    </source>
</evidence>